<proteinExistence type="predicted"/>
<evidence type="ECO:0000313" key="2">
    <source>
        <dbReference type="Proteomes" id="UP000178895"/>
    </source>
</evidence>
<dbReference type="EMBL" id="MFQY01000016">
    <property type="protein sequence ID" value="OGH90026.1"/>
    <property type="molecule type" value="Genomic_DNA"/>
</dbReference>
<dbReference type="Proteomes" id="UP000178895">
    <property type="component" value="Unassembled WGS sequence"/>
</dbReference>
<accession>A0A1F6P1H9</accession>
<organism evidence="1 2">
    <name type="scientific">Candidatus Magasanikbacteria bacterium RIFOXYC2_FULL_40_16</name>
    <dbReference type="NCBI Taxonomy" id="1798703"/>
    <lineage>
        <taxon>Bacteria</taxon>
        <taxon>Candidatus Magasanikiibacteriota</taxon>
    </lineage>
</organism>
<protein>
    <submittedName>
        <fullName evidence="1">Uncharacterized protein</fullName>
    </submittedName>
</protein>
<dbReference type="AlphaFoldDB" id="A0A1F6P1H9"/>
<comment type="caution">
    <text evidence="1">The sequence shown here is derived from an EMBL/GenBank/DDBJ whole genome shotgun (WGS) entry which is preliminary data.</text>
</comment>
<name>A0A1F6P1H9_9BACT</name>
<gene>
    <name evidence="1" type="ORF">A2469_00610</name>
</gene>
<evidence type="ECO:0000313" key="1">
    <source>
        <dbReference type="EMBL" id="OGH90026.1"/>
    </source>
</evidence>
<sequence>MSAVRRTGDKMTIRELEAKIHRGEIHHCNAELLGVELELELADWESELPSGRDPYAEVVLTNDDGLTISPTDLRW</sequence>
<reference evidence="1 2" key="1">
    <citation type="journal article" date="2016" name="Nat. Commun.">
        <title>Thousands of microbial genomes shed light on interconnected biogeochemical processes in an aquifer system.</title>
        <authorList>
            <person name="Anantharaman K."/>
            <person name="Brown C.T."/>
            <person name="Hug L.A."/>
            <person name="Sharon I."/>
            <person name="Castelle C.J."/>
            <person name="Probst A.J."/>
            <person name="Thomas B.C."/>
            <person name="Singh A."/>
            <person name="Wilkins M.J."/>
            <person name="Karaoz U."/>
            <person name="Brodie E.L."/>
            <person name="Williams K.H."/>
            <person name="Hubbard S.S."/>
            <person name="Banfield J.F."/>
        </authorList>
    </citation>
    <scope>NUCLEOTIDE SEQUENCE [LARGE SCALE GENOMIC DNA]</scope>
</reference>